<keyword evidence="1" id="KW-0175">Coiled coil</keyword>
<gene>
    <name evidence="2" type="ORF">PSON_ATCC_30995.1.T3630011</name>
</gene>
<dbReference type="Proteomes" id="UP000692954">
    <property type="component" value="Unassembled WGS sequence"/>
</dbReference>
<name>A0A8S1RT12_9CILI</name>
<organism evidence="2 3">
    <name type="scientific">Paramecium sonneborni</name>
    <dbReference type="NCBI Taxonomy" id="65129"/>
    <lineage>
        <taxon>Eukaryota</taxon>
        <taxon>Sar</taxon>
        <taxon>Alveolata</taxon>
        <taxon>Ciliophora</taxon>
        <taxon>Intramacronucleata</taxon>
        <taxon>Oligohymenophorea</taxon>
        <taxon>Peniculida</taxon>
        <taxon>Parameciidae</taxon>
        <taxon>Paramecium</taxon>
    </lineage>
</organism>
<dbReference type="AlphaFoldDB" id="A0A8S1RT12"/>
<reference evidence="2" key="1">
    <citation type="submission" date="2021-01" db="EMBL/GenBank/DDBJ databases">
        <authorList>
            <consortium name="Genoscope - CEA"/>
            <person name="William W."/>
        </authorList>
    </citation>
    <scope>NUCLEOTIDE SEQUENCE</scope>
</reference>
<comment type="caution">
    <text evidence="2">The sequence shown here is derived from an EMBL/GenBank/DDBJ whole genome shotgun (WGS) entry which is preliminary data.</text>
</comment>
<evidence type="ECO:0000256" key="1">
    <source>
        <dbReference type="SAM" id="Coils"/>
    </source>
</evidence>
<accession>A0A8S1RT12</accession>
<evidence type="ECO:0000313" key="2">
    <source>
        <dbReference type="EMBL" id="CAD8131046.1"/>
    </source>
</evidence>
<evidence type="ECO:0000313" key="3">
    <source>
        <dbReference type="Proteomes" id="UP000692954"/>
    </source>
</evidence>
<feature type="coiled-coil region" evidence="1">
    <location>
        <begin position="230"/>
        <end position="257"/>
    </location>
</feature>
<dbReference type="EMBL" id="CAJJDN010000363">
    <property type="protein sequence ID" value="CAD8131046.1"/>
    <property type="molecule type" value="Genomic_DNA"/>
</dbReference>
<proteinExistence type="predicted"/>
<protein>
    <submittedName>
        <fullName evidence="2">Uncharacterized protein</fullName>
    </submittedName>
</protein>
<keyword evidence="3" id="KW-1185">Reference proteome</keyword>
<sequence>MQEQACRKTYLTYRGGGGFEYAKTCPTNIFAEDFTLYCIDCHANYAACSKMYALYLKKNLEQRWNQDKDDKASREIGDLNFQQLQELLRSVHLTNQSKSPNMIQNFEEQYTSHQQLSQAELFSNIQSLIFQDQKEQDQQIKHRRINQHSTGLIKFQLNPGLYNKFIISSSQQIYCQLELFNQTIKQFQNNLPKINFIKDKIKKIQDNQNFDNIQNQFHAYRNEFNKDFQNFQKFLELDELENELETLKDKLTKLDYERQINKTRLNQIRISKIKQIRARKNSIIQQIIVILKYLQTWLLWKSSRRCQQQLLVLLPLRISDSKDWQNIVCILNDQWIRISSWNKIQRDYIIIVIKLIMGIQLHINRTYLVNYYGETYSLIVKIYMRKNYHSNLQLMTQQQLKYVLNINTLNEVDRIIHNQHLLC</sequence>